<dbReference type="Pfam" id="PF25788">
    <property type="entry name" value="Ig_Rha78A_N"/>
    <property type="match status" value="1"/>
</dbReference>
<dbReference type="InterPro" id="IPR012341">
    <property type="entry name" value="6hp_glycosidase-like_sf"/>
</dbReference>
<feature type="domain" description="Alpha-L-rhamnosidase concanavalin-like" evidence="4">
    <location>
        <begin position="536"/>
        <end position="634"/>
    </location>
</feature>
<dbReference type="InterPro" id="IPR013783">
    <property type="entry name" value="Ig-like_fold"/>
</dbReference>
<feature type="domain" description="Alpha-L-rhamnosidase C-terminal" evidence="7">
    <location>
        <begin position="980"/>
        <end position="1054"/>
    </location>
</feature>
<dbReference type="SUPFAM" id="SSF49785">
    <property type="entry name" value="Galactose-binding domain-like"/>
    <property type="match status" value="1"/>
</dbReference>
<dbReference type="RefSeq" id="WP_165107610.1">
    <property type="nucleotide sequence ID" value="NZ_JAAKYA010000053.1"/>
</dbReference>
<dbReference type="AlphaFoldDB" id="A0A6M1RVX3"/>
<dbReference type="PANTHER" id="PTHR33307">
    <property type="entry name" value="ALPHA-RHAMNOSIDASE (EUROFUNG)"/>
    <property type="match status" value="1"/>
</dbReference>
<evidence type="ECO:0000313" key="8">
    <source>
        <dbReference type="EMBL" id="NGO39541.1"/>
    </source>
</evidence>
<evidence type="ECO:0000256" key="1">
    <source>
        <dbReference type="ARBA" id="ARBA00001445"/>
    </source>
</evidence>
<comment type="caution">
    <text evidence="8">The sequence shown here is derived from an EMBL/GenBank/DDBJ whole genome shotgun (WGS) entry which is preliminary data.</text>
</comment>
<dbReference type="Gene3D" id="1.50.10.10">
    <property type="match status" value="1"/>
</dbReference>
<dbReference type="SUPFAM" id="SSF48208">
    <property type="entry name" value="Six-hairpin glycosidases"/>
    <property type="match status" value="1"/>
</dbReference>
<dbReference type="PANTHER" id="PTHR33307:SF6">
    <property type="entry name" value="ALPHA-RHAMNOSIDASE (EUROFUNG)-RELATED"/>
    <property type="match status" value="1"/>
</dbReference>
<reference evidence="8 9" key="1">
    <citation type="submission" date="2020-02" db="EMBL/GenBank/DDBJ databases">
        <title>Draft genome sequence of Limisphaera ngatamarikiensis NGM72.4T, a thermophilic Verrucomicrobia grouped in subdivision 3.</title>
        <authorList>
            <person name="Carere C.R."/>
            <person name="Steen J."/>
            <person name="Hugenholtz P."/>
            <person name="Stott M.B."/>
        </authorList>
    </citation>
    <scope>NUCLEOTIDE SEQUENCE [LARGE SCALE GENOMIC DNA]</scope>
    <source>
        <strain evidence="8 9">NGM72.4</strain>
    </source>
</reference>
<evidence type="ECO:0000313" key="9">
    <source>
        <dbReference type="Proteomes" id="UP000477311"/>
    </source>
</evidence>
<comment type="catalytic activity">
    <reaction evidence="1">
        <text>Hydrolysis of terminal non-reducing alpha-L-rhamnose residues in alpha-L-rhamnosides.</text>
        <dbReference type="EC" id="3.2.1.40"/>
    </reaction>
</comment>
<proteinExistence type="predicted"/>
<protein>
    <recommendedName>
        <fullName evidence="2">alpha-L-rhamnosidase</fullName>
        <ecNumber evidence="2">3.2.1.40</ecNumber>
    </recommendedName>
</protein>
<feature type="domain" description="Bacterial alpha-L-rhamnosidase N-terminal" evidence="5">
    <location>
        <begin position="357"/>
        <end position="525"/>
    </location>
</feature>
<evidence type="ECO:0000259" key="5">
    <source>
        <dbReference type="Pfam" id="PF08531"/>
    </source>
</evidence>
<dbReference type="Gene3D" id="2.60.420.10">
    <property type="entry name" value="Maltose phosphorylase, domain 3"/>
    <property type="match status" value="1"/>
</dbReference>
<name>A0A6M1RVX3_9BACT</name>
<evidence type="ECO:0000256" key="3">
    <source>
        <dbReference type="ARBA" id="ARBA00022801"/>
    </source>
</evidence>
<dbReference type="InterPro" id="IPR016007">
    <property type="entry name" value="Alpha_rhamnosid"/>
</dbReference>
<dbReference type="EC" id="3.2.1.40" evidence="2"/>
<gene>
    <name evidence="8" type="ORF">G4L39_09050</name>
</gene>
<dbReference type="InterPro" id="IPR035398">
    <property type="entry name" value="Bac_rhamnosid_C"/>
</dbReference>
<sequence length="1091" mass="122340">MRNSRGLGTSLLLGLIVGWLGPVWHGHGAAGSVRVTGLRCEYQAEPLAVQTARPRLSWRLEAPDRLRGVRQTAWQVLVASREDLLKRDVGDLWDSGKVAGDETLHIEYGGRPLRTAQTVFWKVRAWDQEGRPTPWSEPARWTMGVLDPGDWRAQWIGFDADALLEPWQARLEESLKLEGAVWIWLPGAKPGEQPPGDAFFRKRFETLPGQSVRRAVMVVTADDAFTLFVNGQEAGHGSNWRTLATLDVTDRIRPGTNILAIRARNGGANPTPAGLVGRLVVVYESGATQVIPVDGTWRSGPRAPEGWATAADDPADWQAAAEVGRFGEAPWGQVQRTESGMGPAVYLRKSFVVGRPIRRAVLFASALGVYELHVNGQTPDRDVLSPGWTDYHKRVHYRGYDVTALLRRGENVLGAILGDGWYASYLAFTGRRHYYGDRPRFLAQLHIEYGDGSTEVVVTDGSWKAAHGPIREADLLMGCVYDARLEMPGWDRPRFKDEGWQPVTVDRRVQVLLTAHPGPPIRRVEEIRALKVTEPRPGVYIFDLGQNMVGWVRLQARGRPGQKVVVRHGEMLNPDGTLYTENLRAARATDTYYLAGSRRRAYEPYFTFHGFRYVEVTGLEERPLPSDVTGIVVHSDLARASAFECSEPLVNRLVLNTLWSQKGNFLDVPTDCPQRDERAGWTGDAQVFMKTACYNMDAPAFFTKWLVDLCEDSQREDGAFGDVAPHINVVGFGNTGWADAGPICNWQMWRMYGDVRVLERHYPALQRYMQFLERTSTNHVRGTGAYGDWLRLAGPQHSEVIGTAYYFYTTRVMAEIASALGRTNDAARYAQLAGQIGGTFVQRFIREDGRIVDGRGETGQTFYALAFGLGLVPDNLKERVARAFVKTVEEQNWHLATGFLGTPLVLFALEKAGHPELAWRMVLNKTYPSWLQQVLWGATSMWERWDGWTPERGFQDPGMNSFNHYWLGCVGEWLYSRAAGIDTEGPAFKTMRIRPLIPRSSEGLEWVQAHYDSIRGRIESRWRRQGERVELEVVVPPNTTALVHVPARSPDDVREGGRPLTQAPGISVVDRSGDEVILQVGSGRYRFTSRL</sequence>
<organism evidence="8 9">
    <name type="scientific">Limisphaera ngatamarikiensis</name>
    <dbReference type="NCBI Taxonomy" id="1324935"/>
    <lineage>
        <taxon>Bacteria</taxon>
        <taxon>Pseudomonadati</taxon>
        <taxon>Verrucomicrobiota</taxon>
        <taxon>Verrucomicrobiia</taxon>
        <taxon>Limisphaerales</taxon>
        <taxon>Limisphaeraceae</taxon>
        <taxon>Limisphaera</taxon>
    </lineage>
</organism>
<dbReference type="Pfam" id="PF17389">
    <property type="entry name" value="Bac_rhamnosid6H"/>
    <property type="match status" value="1"/>
</dbReference>
<dbReference type="GO" id="GO:0005975">
    <property type="term" value="P:carbohydrate metabolic process"/>
    <property type="evidence" value="ECO:0007669"/>
    <property type="project" value="InterPro"/>
</dbReference>
<evidence type="ECO:0000259" key="6">
    <source>
        <dbReference type="Pfam" id="PF17389"/>
    </source>
</evidence>
<dbReference type="Gene3D" id="2.60.40.10">
    <property type="entry name" value="Immunoglobulins"/>
    <property type="match status" value="1"/>
</dbReference>
<keyword evidence="3 8" id="KW-0378">Hydrolase</keyword>
<dbReference type="InterPro" id="IPR008902">
    <property type="entry name" value="Rhamnosid_concanavalin"/>
</dbReference>
<dbReference type="EMBL" id="JAAKYA010000053">
    <property type="protein sequence ID" value="NGO39541.1"/>
    <property type="molecule type" value="Genomic_DNA"/>
</dbReference>
<dbReference type="PIRSF" id="PIRSF010631">
    <property type="entry name" value="A-rhamnsds"/>
    <property type="match status" value="1"/>
</dbReference>
<feature type="domain" description="Alpha-L-rhamnosidase six-hairpin glycosidase" evidence="6">
    <location>
        <begin position="639"/>
        <end position="976"/>
    </location>
</feature>
<dbReference type="Pfam" id="PF05592">
    <property type="entry name" value="Bac_rhamnosid"/>
    <property type="match status" value="1"/>
</dbReference>
<evidence type="ECO:0000259" key="7">
    <source>
        <dbReference type="Pfam" id="PF17390"/>
    </source>
</evidence>
<keyword evidence="9" id="KW-1185">Reference proteome</keyword>
<evidence type="ECO:0000256" key="2">
    <source>
        <dbReference type="ARBA" id="ARBA00012652"/>
    </source>
</evidence>
<dbReference type="InterPro" id="IPR008979">
    <property type="entry name" value="Galactose-bd-like_sf"/>
</dbReference>
<dbReference type="GO" id="GO:0030596">
    <property type="term" value="F:alpha-L-rhamnosidase activity"/>
    <property type="evidence" value="ECO:0007669"/>
    <property type="project" value="UniProtKB-EC"/>
</dbReference>
<dbReference type="InterPro" id="IPR035396">
    <property type="entry name" value="Bac_rhamnosid6H"/>
</dbReference>
<dbReference type="InterPro" id="IPR008928">
    <property type="entry name" value="6-hairpin_glycosidase_sf"/>
</dbReference>
<dbReference type="Pfam" id="PF08531">
    <property type="entry name" value="Bac_rhamnosid_N"/>
    <property type="match status" value="1"/>
</dbReference>
<dbReference type="Pfam" id="PF17390">
    <property type="entry name" value="Bac_rhamnosid_C"/>
    <property type="match status" value="1"/>
</dbReference>
<evidence type="ECO:0000259" key="4">
    <source>
        <dbReference type="Pfam" id="PF05592"/>
    </source>
</evidence>
<dbReference type="Proteomes" id="UP000477311">
    <property type="component" value="Unassembled WGS sequence"/>
</dbReference>
<dbReference type="InterPro" id="IPR013737">
    <property type="entry name" value="Bac_rhamnosid_N"/>
</dbReference>
<accession>A0A6M1RVX3</accession>
<dbReference type="Gene3D" id="2.60.120.260">
    <property type="entry name" value="Galactose-binding domain-like"/>
    <property type="match status" value="3"/>
</dbReference>